<feature type="transmembrane region" description="Helical" evidence="12">
    <location>
        <begin position="383"/>
        <end position="404"/>
    </location>
</feature>
<evidence type="ECO:0000259" key="13">
    <source>
        <dbReference type="Pfam" id="PF00999"/>
    </source>
</evidence>
<keyword evidence="6 12" id="KW-0812">Transmembrane</keyword>
<dbReference type="GO" id="GO:0015385">
    <property type="term" value="F:sodium:proton antiporter activity"/>
    <property type="evidence" value="ECO:0007669"/>
    <property type="project" value="InterPro"/>
</dbReference>
<accession>A0A2S7T7W8</accession>
<comment type="subcellular location">
    <subcellularLocation>
        <location evidence="1">Cell membrane</location>
        <topology evidence="1">Multi-pass membrane protein</topology>
    </subcellularLocation>
</comment>
<gene>
    <name evidence="14" type="ORF">BST99_07945</name>
</gene>
<keyword evidence="5" id="KW-1003">Cell membrane</keyword>
<feature type="domain" description="Cation/H+ exchanger transmembrane" evidence="13">
    <location>
        <begin position="11"/>
        <end position="406"/>
    </location>
</feature>
<evidence type="ECO:0000256" key="6">
    <source>
        <dbReference type="ARBA" id="ARBA00022692"/>
    </source>
</evidence>
<evidence type="ECO:0000256" key="1">
    <source>
        <dbReference type="ARBA" id="ARBA00004651"/>
    </source>
</evidence>
<evidence type="ECO:0000256" key="9">
    <source>
        <dbReference type="ARBA" id="ARBA00023065"/>
    </source>
</evidence>
<evidence type="ECO:0000313" key="15">
    <source>
        <dbReference type="Proteomes" id="UP000239366"/>
    </source>
</evidence>
<evidence type="ECO:0000256" key="5">
    <source>
        <dbReference type="ARBA" id="ARBA00022475"/>
    </source>
</evidence>
<dbReference type="GO" id="GO:0015386">
    <property type="term" value="F:potassium:proton antiporter activity"/>
    <property type="evidence" value="ECO:0007669"/>
    <property type="project" value="TreeGrafter"/>
</dbReference>
<keyword evidence="3" id="KW-0813">Transport</keyword>
<keyword evidence="15" id="KW-1185">Reference proteome</keyword>
<dbReference type="InterPro" id="IPR018422">
    <property type="entry name" value="Cation/H_exchanger_CPA1"/>
</dbReference>
<feature type="transmembrane region" description="Helical" evidence="12">
    <location>
        <begin position="169"/>
        <end position="189"/>
    </location>
</feature>
<keyword evidence="4" id="KW-0050">Antiport</keyword>
<keyword evidence="11" id="KW-0739">Sodium transport</keyword>
<feature type="transmembrane region" description="Helical" evidence="12">
    <location>
        <begin position="129"/>
        <end position="149"/>
    </location>
</feature>
<feature type="transmembrane region" description="Helical" evidence="12">
    <location>
        <begin position="243"/>
        <end position="264"/>
    </location>
</feature>
<feature type="transmembrane region" description="Helical" evidence="12">
    <location>
        <begin position="68"/>
        <end position="85"/>
    </location>
</feature>
<dbReference type="RefSeq" id="WP_105001321.1">
    <property type="nucleotide sequence ID" value="NZ_MQVX01000001.1"/>
</dbReference>
<reference evidence="15" key="1">
    <citation type="submission" date="2016-11" db="EMBL/GenBank/DDBJ databases">
        <title>Trade-off between light-utilization and light-protection in marine flavobacteria.</title>
        <authorList>
            <person name="Kumagai Y."/>
            <person name="Yoshizawa S."/>
            <person name="Kogure K."/>
        </authorList>
    </citation>
    <scope>NUCLEOTIDE SEQUENCE [LARGE SCALE GENOMIC DNA]</scope>
    <source>
        <strain evidence="15">SG-18</strain>
    </source>
</reference>
<organism evidence="14 15">
    <name type="scientific">Aureicoccus marinus</name>
    <dbReference type="NCBI Taxonomy" id="754435"/>
    <lineage>
        <taxon>Bacteria</taxon>
        <taxon>Pseudomonadati</taxon>
        <taxon>Bacteroidota</taxon>
        <taxon>Flavobacteriia</taxon>
        <taxon>Flavobacteriales</taxon>
        <taxon>Flavobacteriaceae</taxon>
        <taxon>Aureicoccus</taxon>
    </lineage>
</organism>
<comment type="caution">
    <text evidence="14">The sequence shown here is derived from an EMBL/GenBank/DDBJ whole genome shotgun (WGS) entry which is preliminary data.</text>
</comment>
<proteinExistence type="inferred from homology"/>
<protein>
    <recommendedName>
        <fullName evidence="13">Cation/H+ exchanger transmembrane domain-containing protein</fullName>
    </recommendedName>
</protein>
<sequence length="422" mass="45888">MFEVFVAFIALSSLFSFFNARWLRLPDTIGVMLLALLASAGIGLLGLVDEVRFRQICSLVDQVDFRTLLFDFLLSFLLFAGSIHVDVHRLIQQRGPVLIYASLGVLFSTFLIGALFYGLSTLLGLEIDLIYCLVFGALISPTDPIAVLALLQKAGAPKNLEIKIVGESLFNDGVGIVVFLSLSGIASMGGEIELSHIALEFVHEAFGGLLLGGLLGWIGIRLFKQIHSAPVIGVHFSIALVMGGYYLASELLVSGALAMVVLGLMLGNHLHTACKSPEVISHMNVFWKILDDILNALLFVLIGLEVIQLEFQTLNLIAGLASIVLVLFGRYLSMWMSNIFLRSDHRSQKEELSILTWAGLRGGISIALALSLPEGPFRESLLFITYCVVVFSILVQGLSVGALVKKLLPPTNTDQNQNTLNS</sequence>
<keyword evidence="7 12" id="KW-1133">Transmembrane helix</keyword>
<feature type="transmembrane region" description="Helical" evidence="12">
    <location>
        <begin position="352"/>
        <end position="371"/>
    </location>
</feature>
<evidence type="ECO:0000256" key="4">
    <source>
        <dbReference type="ARBA" id="ARBA00022449"/>
    </source>
</evidence>
<dbReference type="AlphaFoldDB" id="A0A2S7T7W8"/>
<evidence type="ECO:0000256" key="11">
    <source>
        <dbReference type="ARBA" id="ARBA00023201"/>
    </source>
</evidence>
<feature type="transmembrane region" description="Helical" evidence="12">
    <location>
        <begin position="201"/>
        <end position="223"/>
    </location>
</feature>
<dbReference type="Proteomes" id="UP000239366">
    <property type="component" value="Unassembled WGS sequence"/>
</dbReference>
<feature type="transmembrane region" description="Helical" evidence="12">
    <location>
        <begin position="97"/>
        <end position="117"/>
    </location>
</feature>
<dbReference type="PANTHER" id="PTHR10110:SF195">
    <property type="entry name" value="NA(+)_H(+) ANTIPORTER NHAS2"/>
    <property type="match status" value="1"/>
</dbReference>
<dbReference type="PANTHER" id="PTHR10110">
    <property type="entry name" value="SODIUM/HYDROGEN EXCHANGER"/>
    <property type="match status" value="1"/>
</dbReference>
<dbReference type="GO" id="GO:0098719">
    <property type="term" value="P:sodium ion import across plasma membrane"/>
    <property type="evidence" value="ECO:0007669"/>
    <property type="project" value="TreeGrafter"/>
</dbReference>
<keyword evidence="10 12" id="KW-0472">Membrane</keyword>
<dbReference type="GO" id="GO:0005886">
    <property type="term" value="C:plasma membrane"/>
    <property type="evidence" value="ECO:0007669"/>
    <property type="project" value="UniProtKB-SubCell"/>
</dbReference>
<evidence type="ECO:0000313" key="14">
    <source>
        <dbReference type="EMBL" id="PQJ15668.1"/>
    </source>
</evidence>
<evidence type="ECO:0000256" key="10">
    <source>
        <dbReference type="ARBA" id="ARBA00023136"/>
    </source>
</evidence>
<dbReference type="Pfam" id="PF00999">
    <property type="entry name" value="Na_H_Exchanger"/>
    <property type="match status" value="1"/>
</dbReference>
<evidence type="ECO:0000256" key="7">
    <source>
        <dbReference type="ARBA" id="ARBA00022989"/>
    </source>
</evidence>
<evidence type="ECO:0000256" key="2">
    <source>
        <dbReference type="ARBA" id="ARBA00007367"/>
    </source>
</evidence>
<dbReference type="Gene3D" id="6.10.140.1330">
    <property type="match status" value="1"/>
</dbReference>
<feature type="transmembrane region" description="Helical" evidence="12">
    <location>
        <begin position="285"/>
        <end position="307"/>
    </location>
</feature>
<keyword evidence="9" id="KW-0406">Ion transport</keyword>
<dbReference type="EMBL" id="MQVX01000001">
    <property type="protein sequence ID" value="PQJ15668.1"/>
    <property type="molecule type" value="Genomic_DNA"/>
</dbReference>
<feature type="transmembrane region" description="Helical" evidence="12">
    <location>
        <begin position="313"/>
        <end position="332"/>
    </location>
</feature>
<comment type="similarity">
    <text evidence="2">Belongs to the monovalent cation:proton antiporter 1 (CPA1) transporter (TC 2.A.36) family.</text>
</comment>
<feature type="transmembrane region" description="Helical" evidence="12">
    <location>
        <begin position="30"/>
        <end position="48"/>
    </location>
</feature>
<name>A0A2S7T7W8_9FLAO</name>
<evidence type="ECO:0000256" key="8">
    <source>
        <dbReference type="ARBA" id="ARBA00023053"/>
    </source>
</evidence>
<evidence type="ECO:0000256" key="3">
    <source>
        <dbReference type="ARBA" id="ARBA00022448"/>
    </source>
</evidence>
<dbReference type="OrthoDB" id="9774146at2"/>
<dbReference type="GO" id="GO:0051453">
    <property type="term" value="P:regulation of intracellular pH"/>
    <property type="evidence" value="ECO:0007669"/>
    <property type="project" value="TreeGrafter"/>
</dbReference>
<dbReference type="InterPro" id="IPR006153">
    <property type="entry name" value="Cation/H_exchanger_TM"/>
</dbReference>
<keyword evidence="8" id="KW-0915">Sodium</keyword>
<evidence type="ECO:0000256" key="12">
    <source>
        <dbReference type="SAM" id="Phobius"/>
    </source>
</evidence>